<evidence type="ECO:0000313" key="3">
    <source>
        <dbReference type="Proteomes" id="UP000647241"/>
    </source>
</evidence>
<dbReference type="Proteomes" id="UP000647241">
    <property type="component" value="Unassembled WGS sequence"/>
</dbReference>
<protein>
    <recommendedName>
        <fullName evidence="1">NIPSNAP domain-containing protein</fullName>
    </recommendedName>
</protein>
<organism evidence="2 3">
    <name type="scientific">Edaphobacter dinghuensis</name>
    <dbReference type="NCBI Taxonomy" id="1560005"/>
    <lineage>
        <taxon>Bacteria</taxon>
        <taxon>Pseudomonadati</taxon>
        <taxon>Acidobacteriota</taxon>
        <taxon>Terriglobia</taxon>
        <taxon>Terriglobales</taxon>
        <taxon>Acidobacteriaceae</taxon>
        <taxon>Edaphobacter</taxon>
    </lineage>
</organism>
<reference evidence="2" key="1">
    <citation type="journal article" date="2014" name="Int. J. Syst. Evol. Microbiol.">
        <title>Complete genome sequence of Corynebacterium casei LMG S-19264T (=DSM 44701T), isolated from a smear-ripened cheese.</title>
        <authorList>
            <consortium name="US DOE Joint Genome Institute (JGI-PGF)"/>
            <person name="Walter F."/>
            <person name="Albersmeier A."/>
            <person name="Kalinowski J."/>
            <person name="Ruckert C."/>
        </authorList>
    </citation>
    <scope>NUCLEOTIDE SEQUENCE</scope>
    <source>
        <strain evidence="2">CGMCC 1.12997</strain>
    </source>
</reference>
<dbReference type="EMBL" id="BMGT01000001">
    <property type="protein sequence ID" value="GGG67565.1"/>
    <property type="molecule type" value="Genomic_DNA"/>
</dbReference>
<proteinExistence type="predicted"/>
<accession>A0A917LZ91</accession>
<evidence type="ECO:0000313" key="2">
    <source>
        <dbReference type="EMBL" id="GGG67565.1"/>
    </source>
</evidence>
<name>A0A917LZ91_9BACT</name>
<sequence length="267" mass="29832">MKRREFLTSSLAASTLALTNQAKSQAQSSAAAGPREYYHLRKYHMQTGPQTKLTDNFVGDALIPALNRLGIAPVGAFHLDLGPETPTLYVLMPSTNLETLVNIDHKLVEDEVFMKAAEPFWSAPATAPAFIRTESTLLSAFPGHPKLTPPPSTAQHGKRVFQLRTYESPSFADHVRKVEMFHKGEFEYFQNAGFDQVFYGDTLIGQRMPNLTYMLSYPELSDLTEKWKAFGADPGWKKLSSDPRYAFEQIVSNISNLILSPAPYSQI</sequence>
<comment type="caution">
    <text evidence="2">The sequence shown here is derived from an EMBL/GenBank/DDBJ whole genome shotgun (WGS) entry which is preliminary data.</text>
</comment>
<keyword evidence="3" id="KW-1185">Reference proteome</keyword>
<feature type="domain" description="NIPSNAP" evidence="1">
    <location>
        <begin position="162"/>
        <end position="266"/>
    </location>
</feature>
<reference evidence="2" key="2">
    <citation type="submission" date="2020-09" db="EMBL/GenBank/DDBJ databases">
        <authorList>
            <person name="Sun Q."/>
            <person name="Zhou Y."/>
        </authorList>
    </citation>
    <scope>NUCLEOTIDE SEQUENCE</scope>
    <source>
        <strain evidence="2">CGMCC 1.12997</strain>
    </source>
</reference>
<dbReference type="InterPro" id="IPR011008">
    <property type="entry name" value="Dimeric_a/b-barrel"/>
</dbReference>
<dbReference type="AlphaFoldDB" id="A0A917LZ91"/>
<dbReference type="Gene3D" id="3.30.70.100">
    <property type="match status" value="2"/>
</dbReference>
<gene>
    <name evidence="2" type="ORF">GCM10011585_06830</name>
</gene>
<dbReference type="SUPFAM" id="SSF54909">
    <property type="entry name" value="Dimeric alpha+beta barrel"/>
    <property type="match status" value="2"/>
</dbReference>
<evidence type="ECO:0000259" key="1">
    <source>
        <dbReference type="Pfam" id="PF07978"/>
    </source>
</evidence>
<dbReference type="RefSeq" id="WP_188552718.1">
    <property type="nucleotide sequence ID" value="NZ_BMGT01000001.1"/>
</dbReference>
<dbReference type="Pfam" id="PF07978">
    <property type="entry name" value="NIPSNAP"/>
    <property type="match status" value="1"/>
</dbReference>
<dbReference type="InterPro" id="IPR012577">
    <property type="entry name" value="NIPSNAP"/>
</dbReference>